<dbReference type="InParanoid" id="A0A482X7P3"/>
<sequence>MPGGIVIEHINAAANQSCDGVANVSTASGRVIIKKYFIIEFFRLYRSLPALWDTSTKVYFNRVVKNNRVLLEKYREKFPKAVPKPAYECLYECGPTLHSLGENVMLDRNDPAVSAKTNIQSSLILPLKHIKVEEDSEEPVEPPSKRQHYHQDEFDTIVAAWAVELRKMEPSQQMFANKAVHHILFEGQMGTCTKSQWLSIKATFDIFLQALRAFQRLRKRNKLRGFKCQMMEYDYKTDFENESITARSTMNYSFGSVFAKRRQQQRQSSNCSRSSNSSRSSDSTKLGFFS</sequence>
<reference evidence="2 3" key="1">
    <citation type="journal article" date="2017" name="Gigascience">
        <title>Genome sequence of the small brown planthopper, Laodelphax striatellus.</title>
        <authorList>
            <person name="Zhu J."/>
            <person name="Jiang F."/>
            <person name="Wang X."/>
            <person name="Yang P."/>
            <person name="Bao Y."/>
            <person name="Zhao W."/>
            <person name="Wang W."/>
            <person name="Lu H."/>
            <person name="Wang Q."/>
            <person name="Cui N."/>
            <person name="Li J."/>
            <person name="Chen X."/>
            <person name="Luo L."/>
            <person name="Yu J."/>
            <person name="Kang L."/>
            <person name="Cui F."/>
        </authorList>
    </citation>
    <scope>NUCLEOTIDE SEQUENCE [LARGE SCALE GENOMIC DNA]</scope>
    <source>
        <strain evidence="2">Lst14</strain>
    </source>
</reference>
<evidence type="ECO:0000313" key="2">
    <source>
        <dbReference type="EMBL" id="RZF41702.1"/>
    </source>
</evidence>
<accession>A0A482X7P3</accession>
<comment type="caution">
    <text evidence="2">The sequence shown here is derived from an EMBL/GenBank/DDBJ whole genome shotgun (WGS) entry which is preliminary data.</text>
</comment>
<dbReference type="Proteomes" id="UP000291343">
    <property type="component" value="Unassembled WGS sequence"/>
</dbReference>
<proteinExistence type="predicted"/>
<protein>
    <recommendedName>
        <fullName evidence="4">MADF domain-containing protein</fullName>
    </recommendedName>
</protein>
<name>A0A482X7P3_LAOST</name>
<keyword evidence="3" id="KW-1185">Reference proteome</keyword>
<dbReference type="OrthoDB" id="6628839at2759"/>
<feature type="compositionally biased region" description="Low complexity" evidence="1">
    <location>
        <begin position="265"/>
        <end position="283"/>
    </location>
</feature>
<organism evidence="2 3">
    <name type="scientific">Laodelphax striatellus</name>
    <name type="common">Small brown planthopper</name>
    <name type="synonym">Delphax striatella</name>
    <dbReference type="NCBI Taxonomy" id="195883"/>
    <lineage>
        <taxon>Eukaryota</taxon>
        <taxon>Metazoa</taxon>
        <taxon>Ecdysozoa</taxon>
        <taxon>Arthropoda</taxon>
        <taxon>Hexapoda</taxon>
        <taxon>Insecta</taxon>
        <taxon>Pterygota</taxon>
        <taxon>Neoptera</taxon>
        <taxon>Paraneoptera</taxon>
        <taxon>Hemiptera</taxon>
        <taxon>Auchenorrhyncha</taxon>
        <taxon>Fulgoroidea</taxon>
        <taxon>Delphacidae</taxon>
        <taxon>Criomorphinae</taxon>
        <taxon>Laodelphax</taxon>
    </lineage>
</organism>
<evidence type="ECO:0008006" key="4">
    <source>
        <dbReference type="Google" id="ProtNLM"/>
    </source>
</evidence>
<gene>
    <name evidence="2" type="ORF">LSTR_LSTR011637</name>
</gene>
<feature type="region of interest" description="Disordered" evidence="1">
    <location>
        <begin position="261"/>
        <end position="290"/>
    </location>
</feature>
<evidence type="ECO:0000256" key="1">
    <source>
        <dbReference type="SAM" id="MobiDB-lite"/>
    </source>
</evidence>
<evidence type="ECO:0000313" key="3">
    <source>
        <dbReference type="Proteomes" id="UP000291343"/>
    </source>
</evidence>
<dbReference type="EMBL" id="QKKF02016501">
    <property type="protein sequence ID" value="RZF41702.1"/>
    <property type="molecule type" value="Genomic_DNA"/>
</dbReference>
<dbReference type="AlphaFoldDB" id="A0A482X7P3"/>